<feature type="domain" description="4Fe-4S ferredoxin-type" evidence="4">
    <location>
        <begin position="31"/>
        <end position="58"/>
    </location>
</feature>
<sequence length="58" mass="6282">MPRKINKSDCVGCGTCQRVCIIGCITEEKDRKRTIKESGCVDCGACQLACPKKCISSN</sequence>
<evidence type="ECO:0000256" key="3">
    <source>
        <dbReference type="ARBA" id="ARBA00023014"/>
    </source>
</evidence>
<dbReference type="OrthoDB" id="9810688at2"/>
<proteinExistence type="predicted"/>
<organism evidence="5 6">
    <name type="scientific">Desulfosporosinus acidiphilus (strain DSM 22704 / JCM 16185 / SJ4)</name>
    <dbReference type="NCBI Taxonomy" id="646529"/>
    <lineage>
        <taxon>Bacteria</taxon>
        <taxon>Bacillati</taxon>
        <taxon>Bacillota</taxon>
        <taxon>Clostridia</taxon>
        <taxon>Eubacteriales</taxon>
        <taxon>Desulfitobacteriaceae</taxon>
        <taxon>Desulfosporosinus</taxon>
    </lineage>
</organism>
<dbReference type="Pfam" id="PF12838">
    <property type="entry name" value="Fer4_7"/>
    <property type="match status" value="1"/>
</dbReference>
<dbReference type="Proteomes" id="UP000002892">
    <property type="component" value="Chromosome"/>
</dbReference>
<dbReference type="AlphaFoldDB" id="I4D0D5"/>
<keyword evidence="2" id="KW-0408">Iron</keyword>
<dbReference type="GO" id="GO:0046872">
    <property type="term" value="F:metal ion binding"/>
    <property type="evidence" value="ECO:0007669"/>
    <property type="project" value="UniProtKB-KW"/>
</dbReference>
<dbReference type="EMBL" id="CP003639">
    <property type="protein sequence ID" value="AFM39259.1"/>
    <property type="molecule type" value="Genomic_DNA"/>
</dbReference>
<keyword evidence="1" id="KW-0479">Metal-binding</keyword>
<dbReference type="STRING" id="646529.Desaci_0182"/>
<reference evidence="5 6" key="1">
    <citation type="journal article" date="2012" name="J. Bacteriol.">
        <title>Complete genome sequences of Desulfosporosinus orientis DSM765T, Desulfosporosinus youngiae DSM17734T, Desulfosporosinus meridiei DSM13257T, and Desulfosporosinus acidiphilus DSM22704T.</title>
        <authorList>
            <person name="Pester M."/>
            <person name="Brambilla E."/>
            <person name="Alazard D."/>
            <person name="Rattei T."/>
            <person name="Weinmaier T."/>
            <person name="Han J."/>
            <person name="Lucas S."/>
            <person name="Lapidus A."/>
            <person name="Cheng J.F."/>
            <person name="Goodwin L."/>
            <person name="Pitluck S."/>
            <person name="Peters L."/>
            <person name="Ovchinnikova G."/>
            <person name="Teshima H."/>
            <person name="Detter J.C."/>
            <person name="Han C.S."/>
            <person name="Tapia R."/>
            <person name="Land M.L."/>
            <person name="Hauser L."/>
            <person name="Kyrpides N.C."/>
            <person name="Ivanova N.N."/>
            <person name="Pagani I."/>
            <person name="Huntmann M."/>
            <person name="Wei C.L."/>
            <person name="Davenport K.W."/>
            <person name="Daligault H."/>
            <person name="Chain P.S."/>
            <person name="Chen A."/>
            <person name="Mavromatis K."/>
            <person name="Markowitz V."/>
            <person name="Szeto E."/>
            <person name="Mikhailova N."/>
            <person name="Pati A."/>
            <person name="Wagner M."/>
            <person name="Woyke T."/>
            <person name="Ollivier B."/>
            <person name="Klenk H.P."/>
            <person name="Spring S."/>
            <person name="Loy A."/>
        </authorList>
    </citation>
    <scope>NUCLEOTIDE SEQUENCE [LARGE SCALE GENOMIC DNA]</scope>
    <source>
        <strain evidence="6">DSM 22704 / JCM 16185 / SJ4</strain>
    </source>
</reference>
<protein>
    <recommendedName>
        <fullName evidence="4">4Fe-4S ferredoxin-type domain-containing protein</fullName>
    </recommendedName>
</protein>
<dbReference type="HOGENOM" id="CLU_139698_11_4_9"/>
<keyword evidence="3" id="KW-0411">Iron-sulfur</keyword>
<keyword evidence="6" id="KW-1185">Reference proteome</keyword>
<dbReference type="Gene3D" id="3.30.70.20">
    <property type="match status" value="1"/>
</dbReference>
<feature type="domain" description="4Fe-4S ferredoxin-type" evidence="4">
    <location>
        <begin position="1"/>
        <end position="30"/>
    </location>
</feature>
<gene>
    <name evidence="5" type="ordered locus">Desaci_0182</name>
</gene>
<evidence type="ECO:0000259" key="4">
    <source>
        <dbReference type="PROSITE" id="PS51379"/>
    </source>
</evidence>
<evidence type="ECO:0000256" key="2">
    <source>
        <dbReference type="ARBA" id="ARBA00023004"/>
    </source>
</evidence>
<accession>I4D0D5</accession>
<dbReference type="PROSITE" id="PS51379">
    <property type="entry name" value="4FE4S_FER_2"/>
    <property type="match status" value="2"/>
</dbReference>
<evidence type="ECO:0000256" key="1">
    <source>
        <dbReference type="ARBA" id="ARBA00022723"/>
    </source>
</evidence>
<dbReference type="eggNOG" id="COG1149">
    <property type="taxonomic scope" value="Bacteria"/>
</dbReference>
<dbReference type="RefSeq" id="WP_014825274.1">
    <property type="nucleotide sequence ID" value="NC_018068.1"/>
</dbReference>
<dbReference type="InterPro" id="IPR017896">
    <property type="entry name" value="4Fe4S_Fe-S-bd"/>
</dbReference>
<dbReference type="InterPro" id="IPR017900">
    <property type="entry name" value="4Fe4S_Fe_S_CS"/>
</dbReference>
<dbReference type="KEGG" id="dai:Desaci_0182"/>
<evidence type="ECO:0000313" key="5">
    <source>
        <dbReference type="EMBL" id="AFM39259.1"/>
    </source>
</evidence>
<dbReference type="SUPFAM" id="SSF54862">
    <property type="entry name" value="4Fe-4S ferredoxins"/>
    <property type="match status" value="1"/>
</dbReference>
<dbReference type="GO" id="GO:0051536">
    <property type="term" value="F:iron-sulfur cluster binding"/>
    <property type="evidence" value="ECO:0007669"/>
    <property type="project" value="UniProtKB-KW"/>
</dbReference>
<dbReference type="PROSITE" id="PS00198">
    <property type="entry name" value="4FE4S_FER_1"/>
    <property type="match status" value="1"/>
</dbReference>
<evidence type="ECO:0000313" key="6">
    <source>
        <dbReference type="Proteomes" id="UP000002892"/>
    </source>
</evidence>
<name>I4D0D5_DESAJ</name>